<keyword evidence="3" id="KW-1185">Reference proteome</keyword>
<dbReference type="EMBL" id="QTJU01000014">
    <property type="protein sequence ID" value="RFM25838.1"/>
    <property type="molecule type" value="Genomic_DNA"/>
</dbReference>
<dbReference type="RefSeq" id="WP_116849668.1">
    <property type="nucleotide sequence ID" value="NZ_QTJU01000014.1"/>
</dbReference>
<protein>
    <recommendedName>
        <fullName evidence="4">Beta-lactamase-inhibitor-like PepSY-like domain-containing protein</fullName>
    </recommendedName>
</protein>
<name>A0A3E1NDJ7_9BACT</name>
<evidence type="ECO:0000256" key="1">
    <source>
        <dbReference type="SAM" id="SignalP"/>
    </source>
</evidence>
<accession>A0A3E1NDJ7</accession>
<feature type="chain" id="PRO_5017797263" description="Beta-lactamase-inhibitor-like PepSY-like domain-containing protein" evidence="1">
    <location>
        <begin position="23"/>
        <end position="164"/>
    </location>
</feature>
<reference evidence="2 3" key="1">
    <citation type="submission" date="2018-08" db="EMBL/GenBank/DDBJ databases">
        <title>Chitinophagaceae sp. K23C18032701, a novel bacterium isolated from forest soil.</title>
        <authorList>
            <person name="Wang C."/>
        </authorList>
    </citation>
    <scope>NUCLEOTIDE SEQUENCE [LARGE SCALE GENOMIC DNA]</scope>
    <source>
        <strain evidence="2 3">K23C18032701</strain>
    </source>
</reference>
<organism evidence="2 3">
    <name type="scientific">Deminuibacter soli</name>
    <dbReference type="NCBI Taxonomy" id="2291815"/>
    <lineage>
        <taxon>Bacteria</taxon>
        <taxon>Pseudomonadati</taxon>
        <taxon>Bacteroidota</taxon>
        <taxon>Chitinophagia</taxon>
        <taxon>Chitinophagales</taxon>
        <taxon>Chitinophagaceae</taxon>
        <taxon>Deminuibacter</taxon>
    </lineage>
</organism>
<evidence type="ECO:0000313" key="2">
    <source>
        <dbReference type="EMBL" id="RFM25838.1"/>
    </source>
</evidence>
<dbReference type="Gene3D" id="3.10.450.360">
    <property type="match status" value="1"/>
</dbReference>
<gene>
    <name evidence="2" type="ORF">DXN05_23035</name>
</gene>
<dbReference type="OrthoDB" id="667707at2"/>
<proteinExistence type="predicted"/>
<keyword evidence="1" id="KW-0732">Signal</keyword>
<sequence>MKQNLIILLLALLLAGAEKASAQTATIVSSVLPAEVRKTVNIKAVRDFRKQSGSPADENWSITSDGGWVASFEANNVKHMQFYTAGGVWQCHELVYTEEHLPYNVAEDIRRNFDEYKINNIAELELPTDHVYFINIHNKDNTRFKTIQWHNGDWQVTKAFENQR</sequence>
<dbReference type="Proteomes" id="UP000261284">
    <property type="component" value="Unassembled WGS sequence"/>
</dbReference>
<evidence type="ECO:0008006" key="4">
    <source>
        <dbReference type="Google" id="ProtNLM"/>
    </source>
</evidence>
<dbReference type="AlphaFoldDB" id="A0A3E1NDJ7"/>
<feature type="signal peptide" evidence="1">
    <location>
        <begin position="1"/>
        <end position="22"/>
    </location>
</feature>
<comment type="caution">
    <text evidence="2">The sequence shown here is derived from an EMBL/GenBank/DDBJ whole genome shotgun (WGS) entry which is preliminary data.</text>
</comment>
<evidence type="ECO:0000313" key="3">
    <source>
        <dbReference type="Proteomes" id="UP000261284"/>
    </source>
</evidence>